<dbReference type="CDD" id="cd19974">
    <property type="entry name" value="PBP1_LacI-like"/>
    <property type="match status" value="1"/>
</dbReference>
<keyword evidence="3" id="KW-0804">Transcription</keyword>
<dbReference type="InterPro" id="IPR046335">
    <property type="entry name" value="LacI/GalR-like_sensor"/>
</dbReference>
<keyword evidence="1" id="KW-0805">Transcription regulation</keyword>
<dbReference type="Pfam" id="PF00356">
    <property type="entry name" value="LacI"/>
    <property type="match status" value="1"/>
</dbReference>
<sequence length="337" mass="37914">MAEVKMKDIAAAVGVSVVTVSNALSGKKGVSEDVRQLVEETAREMGYDLKKSEKQSQGTVIGVIASEKYITVGNSFYWALYQRVVYEASKQQSVTMLEIITLDAEKKEELPKLMKEKAISGLMIIGWMSRSYVEKLVAAAGVPIVLLDFQMKGIRCDAVMSSNYVGMYKMTRYLLERGHRDIAFVGSIEANENILDRYFGYKKALMEAGIRVWEDWVLKDRDLGGGQHRVEIPKHMPTAFVCNSDWAAGTLYEQLTGSGLRVPEDVSIVGYDNYLYGSNFAEKLTTYNVDMKQMAHQAVKLLQGKIKGDDKYWGTRYIDSVVIERESVRNLNVKMSE</sequence>
<dbReference type="SMART" id="SM00354">
    <property type="entry name" value="HTH_LACI"/>
    <property type="match status" value="1"/>
</dbReference>
<dbReference type="PANTHER" id="PTHR30146:SF109">
    <property type="entry name" value="HTH-TYPE TRANSCRIPTIONAL REGULATOR GALS"/>
    <property type="match status" value="1"/>
</dbReference>
<evidence type="ECO:0000256" key="2">
    <source>
        <dbReference type="ARBA" id="ARBA00023125"/>
    </source>
</evidence>
<dbReference type="Gene3D" id="3.40.50.2300">
    <property type="match status" value="2"/>
</dbReference>
<evidence type="ECO:0000256" key="1">
    <source>
        <dbReference type="ARBA" id="ARBA00023015"/>
    </source>
</evidence>
<dbReference type="GO" id="GO:0000976">
    <property type="term" value="F:transcription cis-regulatory region binding"/>
    <property type="evidence" value="ECO:0007669"/>
    <property type="project" value="TreeGrafter"/>
</dbReference>
<reference evidence="5" key="1">
    <citation type="journal article" date="2021" name="PeerJ">
        <title>Extensive microbial diversity within the chicken gut microbiome revealed by metagenomics and culture.</title>
        <authorList>
            <person name="Gilroy R."/>
            <person name="Ravi A."/>
            <person name="Getino M."/>
            <person name="Pursley I."/>
            <person name="Horton D.L."/>
            <person name="Alikhan N.F."/>
            <person name="Baker D."/>
            <person name="Gharbi K."/>
            <person name="Hall N."/>
            <person name="Watson M."/>
            <person name="Adriaenssens E.M."/>
            <person name="Foster-Nyarko E."/>
            <person name="Jarju S."/>
            <person name="Secka A."/>
            <person name="Antonio M."/>
            <person name="Oren A."/>
            <person name="Chaudhuri R.R."/>
            <person name="La Ragione R."/>
            <person name="Hildebrand F."/>
            <person name="Pallen M.J."/>
        </authorList>
    </citation>
    <scope>NUCLEOTIDE SEQUENCE</scope>
    <source>
        <strain evidence="5">ChiBcec2-3848</strain>
    </source>
</reference>
<organism evidence="5 6">
    <name type="scientific">Candidatus Blautia merdavium</name>
    <dbReference type="NCBI Taxonomy" id="2838494"/>
    <lineage>
        <taxon>Bacteria</taxon>
        <taxon>Bacillati</taxon>
        <taxon>Bacillota</taxon>
        <taxon>Clostridia</taxon>
        <taxon>Lachnospirales</taxon>
        <taxon>Lachnospiraceae</taxon>
        <taxon>Blautia</taxon>
    </lineage>
</organism>
<dbReference type="GO" id="GO:0003700">
    <property type="term" value="F:DNA-binding transcription factor activity"/>
    <property type="evidence" value="ECO:0007669"/>
    <property type="project" value="TreeGrafter"/>
</dbReference>
<evidence type="ECO:0000313" key="6">
    <source>
        <dbReference type="Proteomes" id="UP000823886"/>
    </source>
</evidence>
<evidence type="ECO:0000259" key="4">
    <source>
        <dbReference type="PROSITE" id="PS50932"/>
    </source>
</evidence>
<protein>
    <submittedName>
        <fullName evidence="5">LacI family DNA-binding transcriptional regulator</fullName>
    </submittedName>
</protein>
<evidence type="ECO:0000313" key="5">
    <source>
        <dbReference type="EMBL" id="HJC62767.1"/>
    </source>
</evidence>
<evidence type="ECO:0000256" key="3">
    <source>
        <dbReference type="ARBA" id="ARBA00023163"/>
    </source>
</evidence>
<accession>A0A9D2PKK8</accession>
<dbReference type="Gene3D" id="1.10.260.40">
    <property type="entry name" value="lambda repressor-like DNA-binding domains"/>
    <property type="match status" value="1"/>
</dbReference>
<dbReference type="PANTHER" id="PTHR30146">
    <property type="entry name" value="LACI-RELATED TRANSCRIPTIONAL REPRESSOR"/>
    <property type="match status" value="1"/>
</dbReference>
<dbReference type="SUPFAM" id="SSF47413">
    <property type="entry name" value="lambda repressor-like DNA-binding domains"/>
    <property type="match status" value="1"/>
</dbReference>
<dbReference type="Proteomes" id="UP000823886">
    <property type="component" value="Unassembled WGS sequence"/>
</dbReference>
<dbReference type="InterPro" id="IPR010982">
    <property type="entry name" value="Lambda_DNA-bd_dom_sf"/>
</dbReference>
<name>A0A9D2PKK8_9FIRM</name>
<dbReference type="PROSITE" id="PS50932">
    <property type="entry name" value="HTH_LACI_2"/>
    <property type="match status" value="1"/>
</dbReference>
<dbReference type="EMBL" id="DWVZ01000049">
    <property type="protein sequence ID" value="HJC62767.1"/>
    <property type="molecule type" value="Genomic_DNA"/>
</dbReference>
<gene>
    <name evidence="5" type="ORF">H9753_03990</name>
</gene>
<dbReference type="Pfam" id="PF13377">
    <property type="entry name" value="Peripla_BP_3"/>
    <property type="match status" value="1"/>
</dbReference>
<dbReference type="SUPFAM" id="SSF53822">
    <property type="entry name" value="Periplasmic binding protein-like I"/>
    <property type="match status" value="1"/>
</dbReference>
<comment type="caution">
    <text evidence="5">The sequence shown here is derived from an EMBL/GenBank/DDBJ whole genome shotgun (WGS) entry which is preliminary data.</text>
</comment>
<dbReference type="InterPro" id="IPR000843">
    <property type="entry name" value="HTH_LacI"/>
</dbReference>
<keyword evidence="2 5" id="KW-0238">DNA-binding</keyword>
<dbReference type="CDD" id="cd01392">
    <property type="entry name" value="HTH_LacI"/>
    <property type="match status" value="1"/>
</dbReference>
<reference evidence="5" key="2">
    <citation type="submission" date="2021-04" db="EMBL/GenBank/DDBJ databases">
        <authorList>
            <person name="Gilroy R."/>
        </authorList>
    </citation>
    <scope>NUCLEOTIDE SEQUENCE</scope>
    <source>
        <strain evidence="5">ChiBcec2-3848</strain>
    </source>
</reference>
<dbReference type="AlphaFoldDB" id="A0A9D2PKK8"/>
<dbReference type="PROSITE" id="PS00356">
    <property type="entry name" value="HTH_LACI_1"/>
    <property type="match status" value="1"/>
</dbReference>
<proteinExistence type="predicted"/>
<feature type="domain" description="HTH lacI-type" evidence="4">
    <location>
        <begin position="4"/>
        <end position="58"/>
    </location>
</feature>
<dbReference type="InterPro" id="IPR028082">
    <property type="entry name" value="Peripla_BP_I"/>
</dbReference>